<dbReference type="PANTHER" id="PTHR32089:SF112">
    <property type="entry name" value="LYSOZYME-LIKE PROTEIN-RELATED"/>
    <property type="match status" value="1"/>
</dbReference>
<dbReference type="RefSeq" id="WP_378100472.1">
    <property type="nucleotide sequence ID" value="NZ_JBHSEP010000020.1"/>
</dbReference>
<gene>
    <name evidence="5" type="ORF">ACFO3S_21990</name>
</gene>
<dbReference type="Gene3D" id="1.10.287.950">
    <property type="entry name" value="Methyl-accepting chemotaxis protein"/>
    <property type="match status" value="1"/>
</dbReference>
<dbReference type="SUPFAM" id="SSF58104">
    <property type="entry name" value="Methyl-accepting chemotaxis protein (MCP) signaling domain"/>
    <property type="match status" value="1"/>
</dbReference>
<protein>
    <submittedName>
        <fullName evidence="5">Methyl-accepting chemotaxis protein</fullName>
    </submittedName>
</protein>
<dbReference type="Proteomes" id="UP001596028">
    <property type="component" value="Unassembled WGS sequence"/>
</dbReference>
<sequence length="182" mass="18786">MIFEANRKPAAASDNAPDGQAAAAERGLALLSQSSGQITSIARIVRDIAGKTNSMALDAAVEAAGPDSGAGFAFSEQEVRQLAEDTAAAAREIDELIRQAHDRMDEVVGSSKNPRTFAALGGRQAALAELDRIGEALSSSIAMIGRVETELDSLLRTIGKIGPAADPSAESADRKNAAAPED</sequence>
<dbReference type="InterPro" id="IPR004089">
    <property type="entry name" value="MCPsignal_dom"/>
</dbReference>
<evidence type="ECO:0000256" key="2">
    <source>
        <dbReference type="PROSITE-ProRule" id="PRU00284"/>
    </source>
</evidence>
<evidence type="ECO:0000256" key="3">
    <source>
        <dbReference type="SAM" id="MobiDB-lite"/>
    </source>
</evidence>
<evidence type="ECO:0000313" key="5">
    <source>
        <dbReference type="EMBL" id="MFC4600932.1"/>
    </source>
</evidence>
<comment type="caution">
    <text evidence="5">The sequence shown here is derived from an EMBL/GenBank/DDBJ whole genome shotgun (WGS) entry which is preliminary data.</text>
</comment>
<evidence type="ECO:0000256" key="1">
    <source>
        <dbReference type="ARBA" id="ARBA00023224"/>
    </source>
</evidence>
<accession>A0ABV9FG75</accession>
<name>A0ABV9FG75_9BACL</name>
<proteinExistence type="predicted"/>
<keyword evidence="6" id="KW-1185">Reference proteome</keyword>
<reference evidence="6" key="1">
    <citation type="journal article" date="2019" name="Int. J. Syst. Evol. Microbiol.">
        <title>The Global Catalogue of Microorganisms (GCM) 10K type strain sequencing project: providing services to taxonomists for standard genome sequencing and annotation.</title>
        <authorList>
            <consortium name="The Broad Institute Genomics Platform"/>
            <consortium name="The Broad Institute Genome Sequencing Center for Infectious Disease"/>
            <person name="Wu L."/>
            <person name="Ma J."/>
        </authorList>
    </citation>
    <scope>NUCLEOTIDE SEQUENCE [LARGE SCALE GENOMIC DNA]</scope>
    <source>
        <strain evidence="6">CCUG 49571</strain>
    </source>
</reference>
<dbReference type="PANTHER" id="PTHR32089">
    <property type="entry name" value="METHYL-ACCEPTING CHEMOTAXIS PROTEIN MCPB"/>
    <property type="match status" value="1"/>
</dbReference>
<feature type="domain" description="Methyl-accepting transducer" evidence="4">
    <location>
        <begin position="31"/>
        <end position="182"/>
    </location>
</feature>
<dbReference type="PROSITE" id="PS50111">
    <property type="entry name" value="CHEMOTAXIS_TRANSDUC_2"/>
    <property type="match status" value="1"/>
</dbReference>
<dbReference type="Pfam" id="PF00015">
    <property type="entry name" value="MCPsignal"/>
    <property type="match status" value="1"/>
</dbReference>
<organism evidence="5 6">
    <name type="scientific">Cohnella hongkongensis</name>
    <dbReference type="NCBI Taxonomy" id="178337"/>
    <lineage>
        <taxon>Bacteria</taxon>
        <taxon>Bacillati</taxon>
        <taxon>Bacillota</taxon>
        <taxon>Bacilli</taxon>
        <taxon>Bacillales</taxon>
        <taxon>Paenibacillaceae</taxon>
        <taxon>Cohnella</taxon>
    </lineage>
</organism>
<keyword evidence="1 2" id="KW-0807">Transducer</keyword>
<dbReference type="EMBL" id="JBHSEP010000020">
    <property type="protein sequence ID" value="MFC4600932.1"/>
    <property type="molecule type" value="Genomic_DNA"/>
</dbReference>
<feature type="region of interest" description="Disordered" evidence="3">
    <location>
        <begin position="161"/>
        <end position="182"/>
    </location>
</feature>
<evidence type="ECO:0000259" key="4">
    <source>
        <dbReference type="PROSITE" id="PS50111"/>
    </source>
</evidence>
<evidence type="ECO:0000313" key="6">
    <source>
        <dbReference type="Proteomes" id="UP001596028"/>
    </source>
</evidence>